<accession>A0A7Y9W1S4</accession>
<sequence>MKIFLNIEHLKNYNFPSTFIEFATTEPEQNIEPWWLLIYQEGKINYWHNTLKNLYPNRTLVPFAKFNANDDIACFDGDDLSSNPKVLIIHAYASEGWELHGEHPDFSAWLKTAIETHTEWNEED</sequence>
<evidence type="ECO:0000313" key="2">
    <source>
        <dbReference type="Proteomes" id="UP000553035"/>
    </source>
</evidence>
<name>A0A7Y9W1S4_9PSED</name>
<dbReference type="Proteomes" id="UP000553035">
    <property type="component" value="Unassembled WGS sequence"/>
</dbReference>
<protein>
    <recommendedName>
        <fullName evidence="3">SMI1/KNR4 family protein</fullName>
    </recommendedName>
</protein>
<dbReference type="EMBL" id="JACCAT010000001">
    <property type="protein sequence ID" value="NYH12684.1"/>
    <property type="molecule type" value="Genomic_DNA"/>
</dbReference>
<proteinExistence type="predicted"/>
<reference evidence="1 2" key="1">
    <citation type="submission" date="2020-07" db="EMBL/GenBank/DDBJ databases">
        <title>Exploring microbial biodiversity for novel pathways involved in the catabolism of aromatic compounds derived from lignin.</title>
        <authorList>
            <person name="Elkins J."/>
        </authorList>
    </citation>
    <scope>NUCLEOTIDE SEQUENCE [LARGE SCALE GENOMIC DNA]</scope>
    <source>
        <strain evidence="1 2">VanB</strain>
    </source>
</reference>
<organism evidence="1 2">
    <name type="scientific">Pseudomonas moraviensis</name>
    <dbReference type="NCBI Taxonomy" id="321662"/>
    <lineage>
        <taxon>Bacteria</taxon>
        <taxon>Pseudomonadati</taxon>
        <taxon>Pseudomonadota</taxon>
        <taxon>Gammaproteobacteria</taxon>
        <taxon>Pseudomonadales</taxon>
        <taxon>Pseudomonadaceae</taxon>
        <taxon>Pseudomonas</taxon>
    </lineage>
</organism>
<evidence type="ECO:0008006" key="3">
    <source>
        <dbReference type="Google" id="ProtNLM"/>
    </source>
</evidence>
<dbReference type="SUPFAM" id="SSF160631">
    <property type="entry name" value="SMI1/KNR4-like"/>
    <property type="match status" value="1"/>
</dbReference>
<dbReference type="RefSeq" id="WP_179695608.1">
    <property type="nucleotide sequence ID" value="NZ_JACCAT010000001.1"/>
</dbReference>
<evidence type="ECO:0000313" key="1">
    <source>
        <dbReference type="EMBL" id="NYH12684.1"/>
    </source>
</evidence>
<gene>
    <name evidence="1" type="ORF">GGI52_005727</name>
</gene>
<dbReference type="AlphaFoldDB" id="A0A7Y9W1S4"/>
<dbReference type="InterPro" id="IPR037883">
    <property type="entry name" value="Knr4/Smi1-like_sf"/>
</dbReference>
<comment type="caution">
    <text evidence="1">The sequence shown here is derived from an EMBL/GenBank/DDBJ whole genome shotgun (WGS) entry which is preliminary data.</text>
</comment>